<accession>A0ABP0CCS8</accession>
<evidence type="ECO:0000256" key="1">
    <source>
        <dbReference type="SAM" id="MobiDB-lite"/>
    </source>
</evidence>
<comment type="caution">
    <text evidence="2">The sequence shown here is derived from an EMBL/GenBank/DDBJ whole genome shotgun (WGS) entry which is preliminary data.</text>
</comment>
<reference evidence="2 3" key="1">
    <citation type="submission" date="2024-01" db="EMBL/GenBank/DDBJ databases">
        <authorList>
            <person name="Allen C."/>
            <person name="Tagirdzhanova G."/>
        </authorList>
    </citation>
    <scope>NUCLEOTIDE SEQUENCE [LARGE SCALE GENOMIC DNA]</scope>
</reference>
<proteinExistence type="predicted"/>
<dbReference type="Proteomes" id="UP001642406">
    <property type="component" value="Unassembled WGS sequence"/>
</dbReference>
<gene>
    <name evidence="2" type="ORF">SBRCBS47491_007251</name>
</gene>
<organism evidence="2 3">
    <name type="scientific">Sporothrix bragantina</name>
    <dbReference type="NCBI Taxonomy" id="671064"/>
    <lineage>
        <taxon>Eukaryota</taxon>
        <taxon>Fungi</taxon>
        <taxon>Dikarya</taxon>
        <taxon>Ascomycota</taxon>
        <taxon>Pezizomycotina</taxon>
        <taxon>Sordariomycetes</taxon>
        <taxon>Sordariomycetidae</taxon>
        <taxon>Ophiostomatales</taxon>
        <taxon>Ophiostomataceae</taxon>
        <taxon>Sporothrix</taxon>
    </lineage>
</organism>
<sequence>MVSGQRAGPAISTASYAVSALEPHPHMPYTSSPPQQHQPRLSQRTYSGSSADASTAVAGGDIAYAVRGISITESPRTSSTQFPAAMPRPESVLPAQQQQPGTSNLQALRPLRQLAPAPRAPQQDMQSQPPHGVGRTQYEHPAQGANTLQEQSHQGSNWQQEQHMHPMNYSHQDATNYYNVPWQVGNMAHSANMSMSATGTRHYDPVATMALQTTGTGYYTSHDEYAAPPSHHDYRSH</sequence>
<name>A0ABP0CCS8_9PEZI</name>
<feature type="compositionally biased region" description="Polar residues" evidence="1">
    <location>
        <begin position="29"/>
        <end position="53"/>
    </location>
</feature>
<evidence type="ECO:0000313" key="3">
    <source>
        <dbReference type="Proteomes" id="UP001642406"/>
    </source>
</evidence>
<evidence type="ECO:0000313" key="2">
    <source>
        <dbReference type="EMBL" id="CAK7229455.1"/>
    </source>
</evidence>
<feature type="region of interest" description="Disordered" evidence="1">
    <location>
        <begin position="74"/>
        <end position="102"/>
    </location>
</feature>
<feature type="region of interest" description="Disordered" evidence="1">
    <location>
        <begin position="23"/>
        <end position="53"/>
    </location>
</feature>
<feature type="region of interest" description="Disordered" evidence="1">
    <location>
        <begin position="117"/>
        <end position="138"/>
    </location>
</feature>
<protein>
    <submittedName>
        <fullName evidence="2">Uncharacterized protein</fullName>
    </submittedName>
</protein>
<keyword evidence="3" id="KW-1185">Reference proteome</keyword>
<dbReference type="EMBL" id="CAWUHC010000080">
    <property type="protein sequence ID" value="CAK7229455.1"/>
    <property type="molecule type" value="Genomic_DNA"/>
</dbReference>